<dbReference type="KEGG" id="asz:ASN_742"/>
<dbReference type="Proteomes" id="UP000056109">
    <property type="component" value="Chromosome I"/>
</dbReference>
<name>A0A0U5ET73_9PROT</name>
<gene>
    <name evidence="1" type="ORF">ASN_742</name>
</gene>
<protein>
    <submittedName>
        <fullName evidence="1">Uncharacterized protein</fullName>
    </submittedName>
</protein>
<proteinExistence type="predicted"/>
<reference evidence="2" key="1">
    <citation type="submission" date="2014-09" db="EMBL/GenBank/DDBJ databases">
        <authorList>
            <person name="Illeghems K.G."/>
        </authorList>
    </citation>
    <scope>NUCLEOTIDE SEQUENCE [LARGE SCALE GENOMIC DNA]</scope>
    <source>
        <strain evidence="2">108B</strain>
    </source>
</reference>
<organism evidence="1 2">
    <name type="scientific">Acetobacter senegalensis</name>
    <dbReference type="NCBI Taxonomy" id="446692"/>
    <lineage>
        <taxon>Bacteria</taxon>
        <taxon>Pseudomonadati</taxon>
        <taxon>Pseudomonadota</taxon>
        <taxon>Alphaproteobacteria</taxon>
        <taxon>Acetobacterales</taxon>
        <taxon>Acetobacteraceae</taxon>
        <taxon>Acetobacter</taxon>
    </lineage>
</organism>
<dbReference type="EMBL" id="LN606600">
    <property type="protein sequence ID" value="CEF40150.1"/>
    <property type="molecule type" value="Genomic_DNA"/>
</dbReference>
<sequence length="31" mass="3387">MGQFGWPVASLPGNIAPESKRASLHTDKLDY</sequence>
<dbReference type="AlphaFoldDB" id="A0A0U5ET73"/>
<accession>A0A0U5ET73</accession>
<evidence type="ECO:0000313" key="1">
    <source>
        <dbReference type="EMBL" id="CEF40150.1"/>
    </source>
</evidence>
<keyword evidence="2" id="KW-1185">Reference proteome</keyword>
<evidence type="ECO:0000313" key="2">
    <source>
        <dbReference type="Proteomes" id="UP000056109"/>
    </source>
</evidence>
<dbReference type="PATRIC" id="fig|446692.3.peg.709"/>